<feature type="domain" description="Amine oxidase" evidence="1">
    <location>
        <begin position="21"/>
        <end position="410"/>
    </location>
</feature>
<accession>A0A914XM40</accession>
<dbReference type="GO" id="GO:0050660">
    <property type="term" value="F:flavin adenine dinucleotide binding"/>
    <property type="evidence" value="ECO:0007669"/>
    <property type="project" value="TreeGrafter"/>
</dbReference>
<reference evidence="3" key="1">
    <citation type="submission" date="2022-11" db="UniProtKB">
        <authorList>
            <consortium name="WormBaseParasite"/>
        </authorList>
    </citation>
    <scope>IDENTIFICATION</scope>
</reference>
<dbReference type="GO" id="GO:0008767">
    <property type="term" value="F:UDP-galactopyranose mutase activity"/>
    <property type="evidence" value="ECO:0007669"/>
    <property type="project" value="TreeGrafter"/>
</dbReference>
<evidence type="ECO:0000259" key="1">
    <source>
        <dbReference type="Pfam" id="PF01593"/>
    </source>
</evidence>
<dbReference type="PANTHER" id="PTHR21197:SF0">
    <property type="entry name" value="UDP-GALACTOPYRANOSE MUTASE"/>
    <property type="match status" value="1"/>
</dbReference>
<dbReference type="InterPro" id="IPR036188">
    <property type="entry name" value="FAD/NAD-bd_sf"/>
</dbReference>
<dbReference type="Pfam" id="PF01593">
    <property type="entry name" value="Amino_oxidase"/>
    <property type="match status" value="1"/>
</dbReference>
<dbReference type="PANTHER" id="PTHR21197">
    <property type="entry name" value="UDP-GALACTOPYRANOSE MUTASE"/>
    <property type="match status" value="1"/>
</dbReference>
<evidence type="ECO:0000313" key="3">
    <source>
        <dbReference type="WBParaSite" id="PSAMB.scaffold90size81551.g1924.t1"/>
    </source>
</evidence>
<dbReference type="GO" id="GO:0005829">
    <property type="term" value="C:cytosol"/>
    <property type="evidence" value="ECO:0007669"/>
    <property type="project" value="TreeGrafter"/>
</dbReference>
<dbReference type="InterPro" id="IPR002937">
    <property type="entry name" value="Amino_oxidase"/>
</dbReference>
<protein>
    <submittedName>
        <fullName evidence="3">Amine oxidase domain-containing protein</fullName>
    </submittedName>
</protein>
<dbReference type="WBParaSite" id="PSAMB.scaffold90size81551.g1924.t1">
    <property type="protein sequence ID" value="PSAMB.scaffold90size81551.g1924.t1"/>
    <property type="gene ID" value="PSAMB.scaffold90size81551.g1924"/>
</dbReference>
<proteinExistence type="predicted"/>
<dbReference type="SUPFAM" id="SSF51905">
    <property type="entry name" value="FAD/NAD(P)-binding domain"/>
    <property type="match status" value="1"/>
</dbReference>
<evidence type="ECO:0000313" key="2">
    <source>
        <dbReference type="Proteomes" id="UP000887566"/>
    </source>
</evidence>
<sequence length="476" mass="55511">MGAVYRLNDLISQGTINADDFNVVVLEKESEPGGLARSVTDANGFSWDLGVHITGASKYPYFIQAIEDAIDDWNLLRRSVQADMKHVFKTTEQDEQQRDGESDYVPYPVQQAIPYFPESLKEKCIQELGDVRSTQFETAPKNFAEFTSRAFGKTLQEIFIRPYNKKVWTIDLEDMNCTWVEGRVPLSNLNFLKSQSRKTRRELEEEERSKPATWFRYPAHTKGIGETWIKVAEKLPKHWFYYNRQVVRIDTDRKQVISKDVITAAETIHAYDCILSTIPITELGRLTQLAPTMDLKYSTVVLVGLGLRRPQSEWASDVRWVYFPSPELCFYRCTFLSNFSTHMTPDFDKYWSLLCEIGLRHDEQFDEEEILQKTIDGLISRNVFSSKEQVVDRWLCVLHYGYPIPTLTRDEELRKAHAQFEPKNIYSRGRFGGWKYEFANQDHSFAMGYEFIDRWLLQTPETVYNTGLQSQCQYLP</sequence>
<dbReference type="Proteomes" id="UP000887566">
    <property type="component" value="Unplaced"/>
</dbReference>
<dbReference type="GO" id="GO:0016491">
    <property type="term" value="F:oxidoreductase activity"/>
    <property type="evidence" value="ECO:0007669"/>
    <property type="project" value="InterPro"/>
</dbReference>
<keyword evidence="2" id="KW-1185">Reference proteome</keyword>
<dbReference type="AlphaFoldDB" id="A0A914XM40"/>
<organism evidence="2 3">
    <name type="scientific">Plectus sambesii</name>
    <dbReference type="NCBI Taxonomy" id="2011161"/>
    <lineage>
        <taxon>Eukaryota</taxon>
        <taxon>Metazoa</taxon>
        <taxon>Ecdysozoa</taxon>
        <taxon>Nematoda</taxon>
        <taxon>Chromadorea</taxon>
        <taxon>Plectida</taxon>
        <taxon>Plectina</taxon>
        <taxon>Plectoidea</taxon>
        <taxon>Plectidae</taxon>
        <taxon>Plectus</taxon>
    </lineage>
</organism>
<dbReference type="Gene3D" id="3.50.50.60">
    <property type="entry name" value="FAD/NAD(P)-binding domain"/>
    <property type="match status" value="1"/>
</dbReference>
<name>A0A914XM40_9BILA</name>